<keyword evidence="1" id="KW-0472">Membrane</keyword>
<evidence type="ECO:0000256" key="1">
    <source>
        <dbReference type="SAM" id="Phobius"/>
    </source>
</evidence>
<dbReference type="EMBL" id="HACM01011815">
    <property type="protein sequence ID" value="CRZ12257.1"/>
    <property type="molecule type" value="Transcribed_RNA"/>
</dbReference>
<organism evidence="2">
    <name type="scientific">Spongospora subterranea</name>
    <dbReference type="NCBI Taxonomy" id="70186"/>
    <lineage>
        <taxon>Eukaryota</taxon>
        <taxon>Sar</taxon>
        <taxon>Rhizaria</taxon>
        <taxon>Endomyxa</taxon>
        <taxon>Phytomyxea</taxon>
        <taxon>Plasmodiophorida</taxon>
        <taxon>Plasmodiophoridae</taxon>
        <taxon>Spongospora</taxon>
    </lineage>
</organism>
<keyword evidence="1" id="KW-0812">Transmembrane</keyword>
<reference evidence="2" key="1">
    <citation type="submission" date="2015-04" db="EMBL/GenBank/DDBJ databases">
        <title>The genome sequence of the plant pathogenic Rhizarian Plasmodiophora brassicae reveals insights in its biotrophic life cycle and the origin of chitin synthesis.</title>
        <authorList>
            <person name="Schwelm A."/>
            <person name="Fogelqvist J."/>
            <person name="Knaust A."/>
            <person name="Julke S."/>
            <person name="Lilja T."/>
            <person name="Dhandapani V."/>
            <person name="Bonilla-Rosso G."/>
            <person name="Karlsson M."/>
            <person name="Shevchenko A."/>
            <person name="Choi S.R."/>
            <person name="Kim H.G."/>
            <person name="Park J.Y."/>
            <person name="Lim Y.P."/>
            <person name="Ludwig-Muller J."/>
            <person name="Dixelius C."/>
        </authorList>
    </citation>
    <scope>NUCLEOTIDE SEQUENCE</scope>
    <source>
        <tissue evidence="2">Potato root galls</tissue>
    </source>
</reference>
<feature type="transmembrane region" description="Helical" evidence="1">
    <location>
        <begin position="20"/>
        <end position="40"/>
    </location>
</feature>
<dbReference type="AlphaFoldDB" id="A0A0H5RFC6"/>
<evidence type="ECO:0000313" key="2">
    <source>
        <dbReference type="EMBL" id="CRZ12257.1"/>
    </source>
</evidence>
<protein>
    <submittedName>
        <fullName evidence="2">Uncharacterized protein</fullName>
    </submittedName>
</protein>
<keyword evidence="1" id="KW-1133">Transmembrane helix</keyword>
<accession>A0A0H5RFC6</accession>
<name>A0A0H5RFC6_9EUKA</name>
<feature type="non-terminal residue" evidence="2">
    <location>
        <position position="1"/>
    </location>
</feature>
<proteinExistence type="predicted"/>
<sequence length="106" mass="12430">ARKKVISPSSLTFCFDSKHYVINFLLLGFSASLLFSFLFFDFNTLGWKFVWLEYELSDLVSLLCGLLIDHRFFFPSDSSAYFVSMRLVKPLFYLVQNGLKFIWSQL</sequence>